<dbReference type="InterPro" id="IPR000120">
    <property type="entry name" value="Amidase"/>
</dbReference>
<protein>
    <submittedName>
        <fullName evidence="3">Amidase</fullName>
    </submittedName>
</protein>
<dbReference type="Pfam" id="PF01425">
    <property type="entry name" value="Amidase"/>
    <property type="match status" value="1"/>
</dbReference>
<dbReference type="GO" id="GO:0003824">
    <property type="term" value="F:catalytic activity"/>
    <property type="evidence" value="ECO:0007669"/>
    <property type="project" value="InterPro"/>
</dbReference>
<proteinExistence type="inferred from homology"/>
<dbReference type="Proteomes" id="UP000269374">
    <property type="component" value="Chromosome"/>
</dbReference>
<dbReference type="PANTHER" id="PTHR11895:SF7">
    <property type="entry name" value="GLUTAMYL-TRNA(GLN) AMIDOTRANSFERASE SUBUNIT A, MITOCHONDRIAL"/>
    <property type="match status" value="1"/>
</dbReference>
<evidence type="ECO:0000259" key="2">
    <source>
        <dbReference type="Pfam" id="PF01425"/>
    </source>
</evidence>
<dbReference type="OrthoDB" id="9811471at2"/>
<evidence type="ECO:0000313" key="4">
    <source>
        <dbReference type="Proteomes" id="UP000269374"/>
    </source>
</evidence>
<dbReference type="InterPro" id="IPR023631">
    <property type="entry name" value="Amidase_dom"/>
</dbReference>
<organism evidence="3 4">
    <name type="scientific">Lactococcus allomyrinae</name>
    <dbReference type="NCBI Taxonomy" id="2419773"/>
    <lineage>
        <taxon>Bacteria</taxon>
        <taxon>Bacillati</taxon>
        <taxon>Bacillota</taxon>
        <taxon>Bacilli</taxon>
        <taxon>Lactobacillales</taxon>
        <taxon>Streptococcaceae</taxon>
        <taxon>Lactococcus</taxon>
    </lineage>
</organism>
<feature type="domain" description="Amidase" evidence="2">
    <location>
        <begin position="36"/>
        <end position="483"/>
    </location>
</feature>
<dbReference type="SUPFAM" id="SSF75304">
    <property type="entry name" value="Amidase signature (AS) enzymes"/>
    <property type="match status" value="1"/>
</dbReference>
<comment type="similarity">
    <text evidence="1">Belongs to the amidase family.</text>
</comment>
<gene>
    <name evidence="3" type="ORF">D7I46_10860</name>
</gene>
<evidence type="ECO:0000256" key="1">
    <source>
        <dbReference type="ARBA" id="ARBA00009199"/>
    </source>
</evidence>
<keyword evidence="4" id="KW-1185">Reference proteome</keyword>
<name>A0A387BFZ6_9LACT</name>
<dbReference type="RefSeq" id="WP_120772888.1">
    <property type="nucleotide sequence ID" value="NZ_CP032627.1"/>
</dbReference>
<dbReference type="AlphaFoldDB" id="A0A387BFZ6"/>
<evidence type="ECO:0000313" key="3">
    <source>
        <dbReference type="EMBL" id="AYG01518.1"/>
    </source>
</evidence>
<dbReference type="Gene3D" id="3.90.1300.10">
    <property type="entry name" value="Amidase signature (AS) domain"/>
    <property type="match status" value="1"/>
</dbReference>
<dbReference type="EMBL" id="CP032627">
    <property type="protein sequence ID" value="AYG01518.1"/>
    <property type="molecule type" value="Genomic_DNA"/>
</dbReference>
<reference evidence="3 4" key="1">
    <citation type="submission" date="2018-09" db="EMBL/GenBank/DDBJ databases">
        <title>Genome sequencing of strain 1JSPR-7.</title>
        <authorList>
            <person name="Heo J."/>
            <person name="Kim S.-J."/>
            <person name="Kwon S.-W."/>
        </authorList>
    </citation>
    <scope>NUCLEOTIDE SEQUENCE [LARGE SCALE GENOMIC DNA]</scope>
    <source>
        <strain evidence="3 4">1JSPR-7</strain>
    </source>
</reference>
<dbReference type="InterPro" id="IPR036928">
    <property type="entry name" value="AS_sf"/>
</dbReference>
<dbReference type="PROSITE" id="PS00571">
    <property type="entry name" value="AMIDASES"/>
    <property type="match status" value="1"/>
</dbReference>
<sequence>MAFFISSEQSGSYLMIKDATYWAERIRIGEISAADLLSKTKDKIEQLNPLYNAVVADNIDLAKSDLSVTQSGFFAGVPFALKMLGQNHAGLPSTASSCLFVDSVASSDDNYVEALMKAGLTPFGQTNSPEFGFKNISDSRLYGDTRNVWNPAYYSGGSSGGAASAVASGMFPMAGASDGGGSIRIPASFSGLIGLKMTRGRMPQGPSGYRGWQGASISGSLAVSVRDVANFVAEMQTLQEAQPYPAQLLDEKVLTELSVPPRRLKIAISFGSPIKGIKISETSKNALKKSINFLEKQGHEVTEINFPLDARGLIQSYYRMNAAETIAMLEPWEKASGRKITKNDVELLTYALLEAGRKAPVSSYINALDEWDLAAATFEEKIFNQFDLFITPTTAKTAPKIGEALMSTEILEKMTHIAQYDFEQQIKIIEEAFERSLTFTPYNFISNLTGQPALSLPVYVEETTNLPQGVQLWGPKNSELLLLQLALEFEKHGQFILPEAYKI</sequence>
<dbReference type="PANTHER" id="PTHR11895">
    <property type="entry name" value="TRANSAMIDASE"/>
    <property type="match status" value="1"/>
</dbReference>
<dbReference type="InterPro" id="IPR020556">
    <property type="entry name" value="Amidase_CS"/>
</dbReference>
<accession>A0A387BFZ6</accession>
<dbReference type="KEGG" id="lact:D7I46_10860"/>